<keyword evidence="1" id="KW-0488">Methylation</keyword>
<evidence type="ECO:0000313" key="3">
    <source>
        <dbReference type="EMBL" id="MEF7613637.1"/>
    </source>
</evidence>
<dbReference type="Proteomes" id="UP001336250">
    <property type="component" value="Unassembled WGS sequence"/>
</dbReference>
<organism evidence="3 4">
    <name type="scientific">Aquincola agrisoli</name>
    <dbReference type="NCBI Taxonomy" id="3119538"/>
    <lineage>
        <taxon>Bacteria</taxon>
        <taxon>Pseudomonadati</taxon>
        <taxon>Pseudomonadota</taxon>
        <taxon>Betaproteobacteria</taxon>
        <taxon>Burkholderiales</taxon>
        <taxon>Sphaerotilaceae</taxon>
        <taxon>Aquincola</taxon>
    </lineage>
</organism>
<name>A0AAW9QE86_9BURK</name>
<evidence type="ECO:0000313" key="4">
    <source>
        <dbReference type="Proteomes" id="UP001336250"/>
    </source>
</evidence>
<feature type="region of interest" description="Disordered" evidence="2">
    <location>
        <begin position="100"/>
        <end position="123"/>
    </location>
</feature>
<dbReference type="Gene3D" id="3.30.700.10">
    <property type="entry name" value="Glycoprotein, Type 4 Pilin"/>
    <property type="match status" value="1"/>
</dbReference>
<dbReference type="PRINTS" id="PR00813">
    <property type="entry name" value="BCTERIALGSPG"/>
</dbReference>
<dbReference type="AlphaFoldDB" id="A0AAW9QE86"/>
<dbReference type="PANTHER" id="PTHR30093">
    <property type="entry name" value="GENERAL SECRETION PATHWAY PROTEIN G"/>
    <property type="match status" value="1"/>
</dbReference>
<dbReference type="EMBL" id="JAZIBG010000019">
    <property type="protein sequence ID" value="MEF7613637.1"/>
    <property type="molecule type" value="Genomic_DNA"/>
</dbReference>
<keyword evidence="4" id="KW-1185">Reference proteome</keyword>
<comment type="caution">
    <text evidence="3">The sequence shown here is derived from an EMBL/GenBank/DDBJ whole genome shotgun (WGS) entry which is preliminary data.</text>
</comment>
<evidence type="ECO:0000256" key="1">
    <source>
        <dbReference type="ARBA" id="ARBA00022481"/>
    </source>
</evidence>
<protein>
    <submittedName>
        <fullName evidence="3">Prepilin-type N-terminal cleavage/methylation domain-containing protein</fullName>
    </submittedName>
</protein>
<evidence type="ECO:0000256" key="2">
    <source>
        <dbReference type="SAM" id="MobiDB-lite"/>
    </source>
</evidence>
<dbReference type="RefSeq" id="WP_332288578.1">
    <property type="nucleotide sequence ID" value="NZ_JAZIBG010000019.1"/>
</dbReference>
<dbReference type="PANTHER" id="PTHR30093:SF47">
    <property type="entry name" value="TYPE IV PILUS NON-CORE MINOR PILIN PILE"/>
    <property type="match status" value="1"/>
</dbReference>
<dbReference type="SUPFAM" id="SSF54523">
    <property type="entry name" value="Pili subunits"/>
    <property type="match status" value="1"/>
</dbReference>
<dbReference type="NCBIfam" id="TIGR02532">
    <property type="entry name" value="IV_pilin_GFxxxE"/>
    <property type="match status" value="1"/>
</dbReference>
<sequence length="123" mass="13753">MHRAGRGFTVIELLVVLAALALLLSLATPQYMRHLDTARDVALKENLRQMRDAIDKFHADQSRYPAVLQELVDRRYLRRVPEDPVTNRVDSWVLVPPPAGSGVYDVRSGAPGPSRDGSAYATW</sequence>
<dbReference type="GO" id="GO:0015628">
    <property type="term" value="P:protein secretion by the type II secretion system"/>
    <property type="evidence" value="ECO:0007669"/>
    <property type="project" value="InterPro"/>
</dbReference>
<dbReference type="Pfam" id="PF07963">
    <property type="entry name" value="N_methyl"/>
    <property type="match status" value="1"/>
</dbReference>
<dbReference type="GO" id="GO:0015627">
    <property type="term" value="C:type II protein secretion system complex"/>
    <property type="evidence" value="ECO:0007669"/>
    <property type="project" value="InterPro"/>
</dbReference>
<dbReference type="InterPro" id="IPR000983">
    <property type="entry name" value="Bac_GSPG_pilin"/>
</dbReference>
<gene>
    <name evidence="3" type="ORF">V4F39_06915</name>
</gene>
<accession>A0AAW9QE86</accession>
<dbReference type="InterPro" id="IPR012902">
    <property type="entry name" value="N_methyl_site"/>
</dbReference>
<proteinExistence type="predicted"/>
<reference evidence="3 4" key="1">
    <citation type="submission" date="2024-02" db="EMBL/GenBank/DDBJ databases">
        <title>Genome sequence of Aquincola sp. MAHUQ-54.</title>
        <authorList>
            <person name="Huq M.A."/>
        </authorList>
    </citation>
    <scope>NUCLEOTIDE SEQUENCE [LARGE SCALE GENOMIC DNA]</scope>
    <source>
        <strain evidence="3 4">MAHUQ-54</strain>
    </source>
</reference>
<dbReference type="InterPro" id="IPR045584">
    <property type="entry name" value="Pilin-like"/>
</dbReference>